<dbReference type="OrthoDB" id="5521299at2759"/>
<feature type="domain" description="LYR motif-containing protein Cup1-like N-terminal" evidence="2">
    <location>
        <begin position="12"/>
        <end position="120"/>
    </location>
</feature>
<evidence type="ECO:0000259" key="2">
    <source>
        <dbReference type="Pfam" id="PF20263"/>
    </source>
</evidence>
<evidence type="ECO:0000313" key="3">
    <source>
        <dbReference type="EMBL" id="PVH93460.1"/>
    </source>
</evidence>
<accession>A0A2V1D5V4</accession>
<feature type="region of interest" description="Disordered" evidence="1">
    <location>
        <begin position="365"/>
        <end position="385"/>
    </location>
</feature>
<evidence type="ECO:0000313" key="4">
    <source>
        <dbReference type="Proteomes" id="UP000244855"/>
    </source>
</evidence>
<dbReference type="InterPro" id="IPR046896">
    <property type="entry name" value="Cup1-like_N"/>
</dbReference>
<protein>
    <recommendedName>
        <fullName evidence="2">LYR motif-containing protein Cup1-like N-terminal domain-containing protein</fullName>
    </recommendedName>
</protein>
<sequence>MWTASQHKSIHLLRDLLREASYLPDANARTYFRRYIINRFRAYQPKQNAATAPDARAIEKYTQKAFKRRNVSIIEHRVRPLQRKAQKGLNYLRRANLGEFNCLKKLLFFTYGRMGRRRYALQQKLLTPEDADQTTNTPAPLQKLYNSNSEYLAYFDAPVKKSDAATHYMINISDRFARLKAIVKSQHANNISLVRSLKLPYFKTPILNLWHRPMPKRRARNDVKRYYAEMMAQLLPPLPAAEWDAIKAMMEGTKHVGLVRRRTPADQQRRPEVNEGAAFAALVNKAIAMNKPSKADRPAGIQRPHTISVRFMRRMYTRIFPYCCKLEFDSERNKWIAVWGAVQNQIPSHIYSAPVAEDLFAGVDETGRKPKAPKTTDPDTQPTQKKFKKKFVTIPYYVDLLPKDHPTRVAADEYREWTRGPEWDNGAKAEGC</sequence>
<gene>
    <name evidence="3" type="ORF">DM02DRAFT_227447</name>
</gene>
<reference evidence="3 4" key="1">
    <citation type="journal article" date="2018" name="Sci. Rep.">
        <title>Comparative genomics provides insights into the lifestyle and reveals functional heterogeneity of dark septate endophytic fungi.</title>
        <authorList>
            <person name="Knapp D.G."/>
            <person name="Nemeth J.B."/>
            <person name="Barry K."/>
            <person name="Hainaut M."/>
            <person name="Henrissat B."/>
            <person name="Johnson J."/>
            <person name="Kuo A."/>
            <person name="Lim J.H.P."/>
            <person name="Lipzen A."/>
            <person name="Nolan M."/>
            <person name="Ohm R.A."/>
            <person name="Tamas L."/>
            <person name="Grigoriev I.V."/>
            <person name="Spatafora J.W."/>
            <person name="Nagy L.G."/>
            <person name="Kovacs G.M."/>
        </authorList>
    </citation>
    <scope>NUCLEOTIDE SEQUENCE [LARGE SCALE GENOMIC DNA]</scope>
    <source>
        <strain evidence="3 4">DSE2036</strain>
    </source>
</reference>
<dbReference type="CDD" id="cd20273">
    <property type="entry name" value="Complex1_LYR_unchar"/>
    <property type="match status" value="1"/>
</dbReference>
<dbReference type="EMBL" id="KZ805589">
    <property type="protein sequence ID" value="PVH93460.1"/>
    <property type="molecule type" value="Genomic_DNA"/>
</dbReference>
<keyword evidence="4" id="KW-1185">Reference proteome</keyword>
<proteinExistence type="predicted"/>
<organism evidence="3 4">
    <name type="scientific">Periconia macrospinosa</name>
    <dbReference type="NCBI Taxonomy" id="97972"/>
    <lineage>
        <taxon>Eukaryota</taxon>
        <taxon>Fungi</taxon>
        <taxon>Dikarya</taxon>
        <taxon>Ascomycota</taxon>
        <taxon>Pezizomycotina</taxon>
        <taxon>Dothideomycetes</taxon>
        <taxon>Pleosporomycetidae</taxon>
        <taxon>Pleosporales</taxon>
        <taxon>Massarineae</taxon>
        <taxon>Periconiaceae</taxon>
        <taxon>Periconia</taxon>
    </lineage>
</organism>
<dbReference type="Pfam" id="PF20263">
    <property type="entry name" value="LYRM2-like"/>
    <property type="match status" value="1"/>
</dbReference>
<evidence type="ECO:0000256" key="1">
    <source>
        <dbReference type="SAM" id="MobiDB-lite"/>
    </source>
</evidence>
<name>A0A2V1D5V4_9PLEO</name>
<dbReference type="AlphaFoldDB" id="A0A2V1D5V4"/>
<dbReference type="Proteomes" id="UP000244855">
    <property type="component" value="Unassembled WGS sequence"/>
</dbReference>
<feature type="compositionally biased region" description="Low complexity" evidence="1">
    <location>
        <begin position="373"/>
        <end position="384"/>
    </location>
</feature>